<dbReference type="AlphaFoldDB" id="Q63982"/>
<evidence type="ECO:0000256" key="1">
    <source>
        <dbReference type="SAM" id="MobiDB-lite"/>
    </source>
</evidence>
<gene>
    <name evidence="2" type="primary">orf 5' of Nf-1</name>
</gene>
<feature type="compositionally biased region" description="Basic and acidic residues" evidence="1">
    <location>
        <begin position="1"/>
        <end position="24"/>
    </location>
</feature>
<dbReference type="EMBL" id="S71226">
    <property type="protein sequence ID" value="AAB31326.1"/>
    <property type="molecule type" value="Genomic_DNA"/>
</dbReference>
<name>Q63982_9MURI</name>
<evidence type="ECO:0000313" key="2">
    <source>
        <dbReference type="EMBL" id="AAB31326.1"/>
    </source>
</evidence>
<protein>
    <submittedName>
        <fullName evidence="2">Orf 5' of Nf-1 protein</fullName>
    </submittedName>
</protein>
<accession>Q63982</accession>
<organism evidence="2">
    <name type="scientific">Mus sp</name>
    <dbReference type="NCBI Taxonomy" id="10095"/>
    <lineage>
        <taxon>Eukaryota</taxon>
        <taxon>Metazoa</taxon>
        <taxon>Chordata</taxon>
        <taxon>Craniata</taxon>
        <taxon>Vertebrata</taxon>
        <taxon>Euteleostomi</taxon>
        <taxon>Mammalia</taxon>
        <taxon>Eutheria</taxon>
        <taxon>Euarchontoglires</taxon>
        <taxon>Glires</taxon>
        <taxon>Rodentia</taxon>
        <taxon>Myomorpha</taxon>
        <taxon>Muroidea</taxon>
        <taxon>Muridae</taxon>
        <taxon>Murinae</taxon>
        <taxon>Mus</taxon>
    </lineage>
</organism>
<proteinExistence type="predicted"/>
<sequence length="46" mass="5268">ERQTTHSIKLKGERDYGEKHRNDGKIVASSDLESPRPCGVTNELWE</sequence>
<reference evidence="2" key="1">
    <citation type="journal article" date="1994" name="Oncogene">
        <title>Exon amplification from complete libraries of genomic DNA using a novel phage vector with automatic plasmid excision facility: application to the mouse neurofibromatosis-1 locus.</title>
        <authorList>
            <person name="Nehls M."/>
            <person name="Pfeifer D."/>
            <person name="Boehm T."/>
        </authorList>
    </citation>
    <scope>NUCLEOTIDE SEQUENCE</scope>
</reference>
<feature type="non-terminal residue" evidence="2">
    <location>
        <position position="46"/>
    </location>
</feature>
<feature type="region of interest" description="Disordered" evidence="1">
    <location>
        <begin position="1"/>
        <end position="46"/>
    </location>
</feature>